<dbReference type="EMBL" id="HACG01000104">
    <property type="protein sequence ID" value="CEK46969.1"/>
    <property type="molecule type" value="Transcribed_RNA"/>
</dbReference>
<dbReference type="AlphaFoldDB" id="A0A0B6XSX8"/>
<proteinExistence type="predicted"/>
<sequence length="97" mass="10775">NLLKETFVMPLPPAGSTKLNKKPGFTEDRITVKSENESFVTSLGQFDQQTARADETRIIKQHETALVKSNADVNSQLTPEPVVNRCERSCVMNVNNA</sequence>
<name>A0A0B6XSX8_9EUPU</name>
<organism evidence="1">
    <name type="scientific">Arion vulgaris</name>
    <dbReference type="NCBI Taxonomy" id="1028688"/>
    <lineage>
        <taxon>Eukaryota</taxon>
        <taxon>Metazoa</taxon>
        <taxon>Spiralia</taxon>
        <taxon>Lophotrochozoa</taxon>
        <taxon>Mollusca</taxon>
        <taxon>Gastropoda</taxon>
        <taxon>Heterobranchia</taxon>
        <taxon>Euthyneura</taxon>
        <taxon>Panpulmonata</taxon>
        <taxon>Eupulmonata</taxon>
        <taxon>Stylommatophora</taxon>
        <taxon>Helicina</taxon>
        <taxon>Arionoidea</taxon>
        <taxon>Arionidae</taxon>
        <taxon>Arion</taxon>
    </lineage>
</organism>
<protein>
    <submittedName>
        <fullName evidence="1">Uncharacterized protein</fullName>
    </submittedName>
</protein>
<accession>A0A0B6XSX8</accession>
<feature type="non-terminal residue" evidence="1">
    <location>
        <position position="1"/>
    </location>
</feature>
<gene>
    <name evidence="1" type="primary">ORF254</name>
</gene>
<reference evidence="1" key="1">
    <citation type="submission" date="2014-12" db="EMBL/GenBank/DDBJ databases">
        <title>Insight into the proteome of Arion vulgaris.</title>
        <authorList>
            <person name="Aradska J."/>
            <person name="Bulat T."/>
            <person name="Smidak R."/>
            <person name="Sarate P."/>
            <person name="Gangsoo J."/>
            <person name="Sialana F."/>
            <person name="Bilban M."/>
            <person name="Lubec G."/>
        </authorList>
    </citation>
    <scope>NUCLEOTIDE SEQUENCE</scope>
    <source>
        <tissue evidence="1">Skin</tissue>
    </source>
</reference>
<evidence type="ECO:0000313" key="1">
    <source>
        <dbReference type="EMBL" id="CEK46969.1"/>
    </source>
</evidence>
<feature type="non-terminal residue" evidence="1">
    <location>
        <position position="97"/>
    </location>
</feature>